<evidence type="ECO:0000256" key="2">
    <source>
        <dbReference type="SAM" id="SignalP"/>
    </source>
</evidence>
<feature type="transmembrane region" description="Helical" evidence="1">
    <location>
        <begin position="133"/>
        <end position="153"/>
    </location>
</feature>
<accession>A0A151IZA1</accession>
<evidence type="ECO:0000313" key="3">
    <source>
        <dbReference type="EMBL" id="KYN13742.1"/>
    </source>
</evidence>
<feature type="chain" id="PRO_5007582388" evidence="2">
    <location>
        <begin position="25"/>
        <end position="186"/>
    </location>
</feature>
<reference evidence="3 4" key="1">
    <citation type="submission" date="2015-09" db="EMBL/GenBank/DDBJ databases">
        <title>Trachymyrmex cornetzi WGS genome.</title>
        <authorList>
            <person name="Nygaard S."/>
            <person name="Hu H."/>
            <person name="Boomsma J."/>
            <person name="Zhang G."/>
        </authorList>
    </citation>
    <scope>NUCLEOTIDE SEQUENCE [LARGE SCALE GENOMIC DNA]</scope>
    <source>
        <strain evidence="3">Tcor2-1</strain>
        <tissue evidence="3">Whole body</tissue>
    </source>
</reference>
<proteinExistence type="predicted"/>
<organism evidence="3 4">
    <name type="scientific">Trachymyrmex cornetzi</name>
    <dbReference type="NCBI Taxonomy" id="471704"/>
    <lineage>
        <taxon>Eukaryota</taxon>
        <taxon>Metazoa</taxon>
        <taxon>Ecdysozoa</taxon>
        <taxon>Arthropoda</taxon>
        <taxon>Hexapoda</taxon>
        <taxon>Insecta</taxon>
        <taxon>Pterygota</taxon>
        <taxon>Neoptera</taxon>
        <taxon>Endopterygota</taxon>
        <taxon>Hymenoptera</taxon>
        <taxon>Apocrita</taxon>
        <taxon>Aculeata</taxon>
        <taxon>Formicoidea</taxon>
        <taxon>Formicidae</taxon>
        <taxon>Myrmicinae</taxon>
        <taxon>Trachymyrmex</taxon>
    </lineage>
</organism>
<feature type="transmembrane region" description="Helical" evidence="1">
    <location>
        <begin position="74"/>
        <end position="92"/>
    </location>
</feature>
<keyword evidence="1" id="KW-0472">Membrane</keyword>
<sequence>MRSYGYRALVVLATVLAHMTGTFAGQDKRQASSARSVLSLFLFLSSAFATRPCSPLLPSSTTPSTFIVFARRSLRLLRFAICFFFFFFFFLFLHSSSIVFFCSLSYFFIMYFYFFLFSFFLYFLIILFSSLKLLWHIFVLSSFYSSFYIQYILFRDLTFNLHSLVFFFSFLLMISIYFSYRVDLII</sequence>
<keyword evidence="1" id="KW-1133">Transmembrane helix</keyword>
<keyword evidence="1" id="KW-0812">Transmembrane</keyword>
<keyword evidence="2" id="KW-0732">Signal</keyword>
<keyword evidence="4" id="KW-1185">Reference proteome</keyword>
<feature type="transmembrane region" description="Helical" evidence="1">
    <location>
        <begin position="98"/>
        <end position="126"/>
    </location>
</feature>
<dbReference type="Proteomes" id="UP000078492">
    <property type="component" value="Unassembled WGS sequence"/>
</dbReference>
<dbReference type="AlphaFoldDB" id="A0A151IZA1"/>
<gene>
    <name evidence="3" type="ORF">ALC57_14035</name>
</gene>
<dbReference type="EMBL" id="KQ980735">
    <property type="protein sequence ID" value="KYN13742.1"/>
    <property type="molecule type" value="Genomic_DNA"/>
</dbReference>
<feature type="transmembrane region" description="Helical" evidence="1">
    <location>
        <begin position="159"/>
        <end position="180"/>
    </location>
</feature>
<protein>
    <submittedName>
        <fullName evidence="3">Uncharacterized protein</fullName>
    </submittedName>
</protein>
<evidence type="ECO:0000313" key="4">
    <source>
        <dbReference type="Proteomes" id="UP000078492"/>
    </source>
</evidence>
<evidence type="ECO:0000256" key="1">
    <source>
        <dbReference type="SAM" id="Phobius"/>
    </source>
</evidence>
<name>A0A151IZA1_9HYME</name>
<feature type="signal peptide" evidence="2">
    <location>
        <begin position="1"/>
        <end position="24"/>
    </location>
</feature>